<dbReference type="KEGG" id="hch:HCH_02715"/>
<dbReference type="Pfam" id="PF10531">
    <property type="entry name" value="SLBB"/>
    <property type="match status" value="1"/>
</dbReference>
<dbReference type="Gene3D" id="3.10.560.10">
    <property type="entry name" value="Outer membrane lipoprotein wza domain like"/>
    <property type="match status" value="1"/>
</dbReference>
<feature type="signal peptide" evidence="2">
    <location>
        <begin position="1"/>
        <end position="23"/>
    </location>
</feature>
<sequence>MMNINALKICVLALLAVLFSACSTVKPSDNALVSAALKDRPKMLESYILGPGDVVNINVWRNPELSGSVPIRPDGKLSTTLVGDIVASGKTPAQLAEEIKQKLSVYIREPQVSVVVTGMQSYEFSSRVRVTGAVKSPISIPYRHGMTVMDVVLTAGGLNDFANGDSSVLYRQYQGKSVIIPVKLNEIFQEGDVTTNYELNPGDIITVPEKVL</sequence>
<dbReference type="InterPro" id="IPR019554">
    <property type="entry name" value="Soluble_ligand-bd"/>
</dbReference>
<organism evidence="5 6">
    <name type="scientific">Hahella chejuensis (strain KCTC 2396)</name>
    <dbReference type="NCBI Taxonomy" id="349521"/>
    <lineage>
        <taxon>Bacteria</taxon>
        <taxon>Pseudomonadati</taxon>
        <taxon>Pseudomonadota</taxon>
        <taxon>Gammaproteobacteria</taxon>
        <taxon>Oceanospirillales</taxon>
        <taxon>Hahellaceae</taxon>
        <taxon>Hahella</taxon>
    </lineage>
</organism>
<dbReference type="eggNOG" id="COG1596">
    <property type="taxonomic scope" value="Bacteria"/>
</dbReference>
<dbReference type="InterPro" id="IPR003715">
    <property type="entry name" value="Poly_export_N"/>
</dbReference>
<keyword evidence="1 2" id="KW-0732">Signal</keyword>
<dbReference type="InterPro" id="IPR049712">
    <property type="entry name" value="Poly_export"/>
</dbReference>
<dbReference type="EMBL" id="CP000155">
    <property type="protein sequence ID" value="ABC29501.1"/>
    <property type="molecule type" value="Genomic_DNA"/>
</dbReference>
<dbReference type="Gene3D" id="3.30.1950.10">
    <property type="entry name" value="wza like domain"/>
    <property type="match status" value="1"/>
</dbReference>
<feature type="chain" id="PRO_5004215477" evidence="2">
    <location>
        <begin position="24"/>
        <end position="212"/>
    </location>
</feature>
<evidence type="ECO:0000256" key="1">
    <source>
        <dbReference type="ARBA" id="ARBA00022729"/>
    </source>
</evidence>
<dbReference type="NCBIfam" id="TIGR03027">
    <property type="entry name" value="pepcterm_export"/>
    <property type="match status" value="1"/>
</dbReference>
<name>Q2SIM3_HAHCH</name>
<evidence type="ECO:0000259" key="4">
    <source>
        <dbReference type="Pfam" id="PF10531"/>
    </source>
</evidence>
<feature type="domain" description="Soluble ligand binding" evidence="4">
    <location>
        <begin position="127"/>
        <end position="178"/>
    </location>
</feature>
<dbReference type="RefSeq" id="WP_011396570.1">
    <property type="nucleotide sequence ID" value="NC_007645.1"/>
</dbReference>
<dbReference type="Pfam" id="PF02563">
    <property type="entry name" value="Poly_export"/>
    <property type="match status" value="1"/>
</dbReference>
<evidence type="ECO:0000256" key="2">
    <source>
        <dbReference type="SAM" id="SignalP"/>
    </source>
</evidence>
<protein>
    <submittedName>
        <fullName evidence="5">Periplasmic protein involved in polysaccharide export</fullName>
    </submittedName>
</protein>
<keyword evidence="6" id="KW-1185">Reference proteome</keyword>
<accession>Q2SIM3</accession>
<dbReference type="PANTHER" id="PTHR33619">
    <property type="entry name" value="POLYSACCHARIDE EXPORT PROTEIN GFCE-RELATED"/>
    <property type="match status" value="1"/>
</dbReference>
<reference evidence="5 6" key="1">
    <citation type="journal article" date="2005" name="Nucleic Acids Res.">
        <title>Genomic blueprint of Hahella chejuensis, a marine microbe producing an algicidal agent.</title>
        <authorList>
            <person name="Jeong H."/>
            <person name="Yim J.H."/>
            <person name="Lee C."/>
            <person name="Choi S.-H."/>
            <person name="Park Y.K."/>
            <person name="Yoon S.H."/>
            <person name="Hur C.-G."/>
            <person name="Kang H.-Y."/>
            <person name="Kim D."/>
            <person name="Lee H.H."/>
            <person name="Park K.H."/>
            <person name="Park S.-H."/>
            <person name="Park H.-S."/>
            <person name="Lee H.K."/>
            <person name="Oh T.K."/>
            <person name="Kim J.F."/>
        </authorList>
    </citation>
    <scope>NUCLEOTIDE SEQUENCE [LARGE SCALE GENOMIC DNA]</scope>
    <source>
        <strain evidence="5 6">KCTC 2396</strain>
    </source>
</reference>
<evidence type="ECO:0000313" key="6">
    <source>
        <dbReference type="Proteomes" id="UP000000238"/>
    </source>
</evidence>
<dbReference type="HOGENOM" id="CLU_038343_3_2_6"/>
<dbReference type="AlphaFoldDB" id="Q2SIM3"/>
<dbReference type="InterPro" id="IPR017477">
    <property type="entry name" value="PEP-CTERM_polysacc_export"/>
</dbReference>
<dbReference type="STRING" id="349521.HCH_02715"/>
<feature type="domain" description="Polysaccharide export protein N-terminal" evidence="3">
    <location>
        <begin position="45"/>
        <end position="116"/>
    </location>
</feature>
<dbReference type="PANTHER" id="PTHR33619:SF3">
    <property type="entry name" value="POLYSACCHARIDE EXPORT PROTEIN GFCE-RELATED"/>
    <property type="match status" value="1"/>
</dbReference>
<evidence type="ECO:0000313" key="5">
    <source>
        <dbReference type="EMBL" id="ABC29501.1"/>
    </source>
</evidence>
<gene>
    <name evidence="5" type="ordered locus">HCH_02715</name>
</gene>
<proteinExistence type="predicted"/>
<dbReference type="GO" id="GO:0015159">
    <property type="term" value="F:polysaccharide transmembrane transporter activity"/>
    <property type="evidence" value="ECO:0007669"/>
    <property type="project" value="InterPro"/>
</dbReference>
<dbReference type="Proteomes" id="UP000000238">
    <property type="component" value="Chromosome"/>
</dbReference>
<evidence type="ECO:0000259" key="3">
    <source>
        <dbReference type="Pfam" id="PF02563"/>
    </source>
</evidence>